<evidence type="ECO:0000313" key="2">
    <source>
        <dbReference type="Proteomes" id="UP000243459"/>
    </source>
</evidence>
<keyword evidence="2" id="KW-1185">Reference proteome</keyword>
<sequence>MVIAWGWSEVVIKEEENRRELQMLKKVELLSMPLDEISPSKFEPDVGEGQRRKLYHHIYLPVGGFSLHELSKEMLLNRENDILYNVCGFGEDQQICDLCPRSFYLEASEAIANARQLEAEGDFCYWFCVWQLISPPHDKFGVRSIRHGEDE</sequence>
<dbReference type="Gramene" id="ONK58220">
    <property type="protein sequence ID" value="ONK58220"/>
    <property type="gene ID" value="A4U43_C09F9790"/>
</dbReference>
<dbReference type="EMBL" id="CM007389">
    <property type="protein sequence ID" value="ONK58220.1"/>
    <property type="molecule type" value="Genomic_DNA"/>
</dbReference>
<protein>
    <submittedName>
        <fullName evidence="1">Uncharacterized protein</fullName>
    </submittedName>
</protein>
<evidence type="ECO:0000313" key="1">
    <source>
        <dbReference type="EMBL" id="ONK58220.1"/>
    </source>
</evidence>
<proteinExistence type="predicted"/>
<dbReference type="Proteomes" id="UP000243459">
    <property type="component" value="Chromosome 9"/>
</dbReference>
<name>A0A5P1E6P3_ASPOF</name>
<organism evidence="1 2">
    <name type="scientific">Asparagus officinalis</name>
    <name type="common">Garden asparagus</name>
    <dbReference type="NCBI Taxonomy" id="4686"/>
    <lineage>
        <taxon>Eukaryota</taxon>
        <taxon>Viridiplantae</taxon>
        <taxon>Streptophyta</taxon>
        <taxon>Embryophyta</taxon>
        <taxon>Tracheophyta</taxon>
        <taxon>Spermatophyta</taxon>
        <taxon>Magnoliopsida</taxon>
        <taxon>Liliopsida</taxon>
        <taxon>Asparagales</taxon>
        <taxon>Asparagaceae</taxon>
        <taxon>Asparagoideae</taxon>
        <taxon>Asparagus</taxon>
    </lineage>
</organism>
<reference evidence="2" key="1">
    <citation type="journal article" date="2017" name="Nat. Commun.">
        <title>The asparagus genome sheds light on the origin and evolution of a young Y chromosome.</title>
        <authorList>
            <person name="Harkess A."/>
            <person name="Zhou J."/>
            <person name="Xu C."/>
            <person name="Bowers J.E."/>
            <person name="Van der Hulst R."/>
            <person name="Ayyampalayam S."/>
            <person name="Mercati F."/>
            <person name="Riccardi P."/>
            <person name="McKain M.R."/>
            <person name="Kakrana A."/>
            <person name="Tang H."/>
            <person name="Ray J."/>
            <person name="Groenendijk J."/>
            <person name="Arikit S."/>
            <person name="Mathioni S.M."/>
            <person name="Nakano M."/>
            <person name="Shan H."/>
            <person name="Telgmann-Rauber A."/>
            <person name="Kanno A."/>
            <person name="Yue Z."/>
            <person name="Chen H."/>
            <person name="Li W."/>
            <person name="Chen Y."/>
            <person name="Xu X."/>
            <person name="Zhang Y."/>
            <person name="Luo S."/>
            <person name="Chen H."/>
            <person name="Gao J."/>
            <person name="Mao Z."/>
            <person name="Pires J.C."/>
            <person name="Luo M."/>
            <person name="Kudrna D."/>
            <person name="Wing R.A."/>
            <person name="Meyers B.C."/>
            <person name="Yi K."/>
            <person name="Kong H."/>
            <person name="Lavrijsen P."/>
            <person name="Sunseri F."/>
            <person name="Falavigna A."/>
            <person name="Ye Y."/>
            <person name="Leebens-Mack J.H."/>
            <person name="Chen G."/>
        </authorList>
    </citation>
    <scope>NUCLEOTIDE SEQUENCE [LARGE SCALE GENOMIC DNA]</scope>
    <source>
        <strain evidence="2">cv. DH0086</strain>
    </source>
</reference>
<accession>A0A5P1E6P3</accession>
<gene>
    <name evidence="1" type="ORF">A4U43_C09F9790</name>
</gene>
<dbReference type="AlphaFoldDB" id="A0A5P1E6P3"/>